<keyword evidence="1" id="KW-0732">Signal</keyword>
<feature type="chain" id="PRO_5047396352" description="Pyrrolo-quinoline quinone repeat domain-containing protein" evidence="1">
    <location>
        <begin position="24"/>
        <end position="592"/>
    </location>
</feature>
<dbReference type="RefSeq" id="WP_021686939.1">
    <property type="nucleotide sequence ID" value="NZ_KI260564.1"/>
</dbReference>
<reference evidence="3 4" key="1">
    <citation type="submission" date="2013-08" db="EMBL/GenBank/DDBJ databases">
        <authorList>
            <person name="Weinstock G."/>
            <person name="Sodergren E."/>
            <person name="Wylie T."/>
            <person name="Fulton L."/>
            <person name="Fulton R."/>
            <person name="Fronick C."/>
            <person name="O'Laughlin M."/>
            <person name="Godfrey J."/>
            <person name="Miner T."/>
            <person name="Herter B."/>
            <person name="Appelbaum E."/>
            <person name="Cordes M."/>
            <person name="Lek S."/>
            <person name="Wollam A."/>
            <person name="Pepin K.H."/>
            <person name="Palsikar V.B."/>
            <person name="Mitreva M."/>
            <person name="Wilson R.K."/>
        </authorList>
    </citation>
    <scope>NUCLEOTIDE SEQUENCE [LARGE SCALE GENOMIC DNA]</scope>
    <source>
        <strain evidence="3 4">ATCC 700332</strain>
    </source>
</reference>
<dbReference type="Gene3D" id="2.130.10.10">
    <property type="entry name" value="YVTN repeat-like/Quinoprotein amine dehydrogenase"/>
    <property type="match status" value="1"/>
</dbReference>
<dbReference type="SUPFAM" id="SSF50998">
    <property type="entry name" value="Quinoprotein alcohol dehydrogenase-like"/>
    <property type="match status" value="1"/>
</dbReference>
<dbReference type="Proteomes" id="UP000016649">
    <property type="component" value="Unassembled WGS sequence"/>
</dbReference>
<protein>
    <recommendedName>
        <fullName evidence="2">Pyrrolo-quinoline quinone repeat domain-containing protein</fullName>
    </recommendedName>
</protein>
<evidence type="ECO:0000259" key="2">
    <source>
        <dbReference type="Pfam" id="PF13360"/>
    </source>
</evidence>
<dbReference type="Pfam" id="PF13360">
    <property type="entry name" value="PQQ_2"/>
    <property type="match status" value="1"/>
</dbReference>
<organism evidence="3 4">
    <name type="scientific">Treponema lecithinolyticum ATCC 700332</name>
    <dbReference type="NCBI Taxonomy" id="1321815"/>
    <lineage>
        <taxon>Bacteria</taxon>
        <taxon>Pseudomonadati</taxon>
        <taxon>Spirochaetota</taxon>
        <taxon>Spirochaetia</taxon>
        <taxon>Spirochaetales</taxon>
        <taxon>Treponemataceae</taxon>
        <taxon>Treponema</taxon>
    </lineage>
</organism>
<evidence type="ECO:0000313" key="4">
    <source>
        <dbReference type="Proteomes" id="UP000016649"/>
    </source>
</evidence>
<dbReference type="EMBL" id="AWVH01000023">
    <property type="protein sequence ID" value="ERJ93626.1"/>
    <property type="molecule type" value="Genomic_DNA"/>
</dbReference>
<evidence type="ECO:0000313" key="3">
    <source>
        <dbReference type="EMBL" id="ERJ93626.1"/>
    </source>
</evidence>
<proteinExistence type="predicted"/>
<accession>A0ABN0NZV1</accession>
<dbReference type="InterPro" id="IPR011047">
    <property type="entry name" value="Quinoprotein_ADH-like_sf"/>
</dbReference>
<feature type="domain" description="Pyrrolo-quinoline quinone repeat" evidence="2">
    <location>
        <begin position="68"/>
        <end position="170"/>
    </location>
</feature>
<comment type="caution">
    <text evidence="3">The sequence shown here is derived from an EMBL/GenBank/DDBJ whole genome shotgun (WGS) entry which is preliminary data.</text>
</comment>
<name>A0ABN0NZV1_TRELE</name>
<evidence type="ECO:0000256" key="1">
    <source>
        <dbReference type="SAM" id="SignalP"/>
    </source>
</evidence>
<dbReference type="InterPro" id="IPR002372">
    <property type="entry name" value="PQQ_rpt_dom"/>
</dbReference>
<gene>
    <name evidence="3" type="ORF">HMPREF9193_00715</name>
</gene>
<keyword evidence="4" id="KW-1185">Reference proteome</keyword>
<feature type="signal peptide" evidence="1">
    <location>
        <begin position="1"/>
        <end position="23"/>
    </location>
</feature>
<dbReference type="InterPro" id="IPR015943">
    <property type="entry name" value="WD40/YVTN_repeat-like_dom_sf"/>
</dbReference>
<sequence length="592" mass="64573">MKSIIKTVFLLLCTCACAAFVYAAEPAAGSQNETGQNTWQAVLGGEAVSAPKRTSYGFVAVSEGRILTACTGSGTVIWRRRLQDMPSKWFSVTDQNFVYTVSSAGKKLSLYSPDGILLWQTVPKESIVSDPLQGRDGRVFVAGKNSVSCYGSNGKRKWITELPAGSGLPLTQMNDGSILYIPSFTKNGASTGIRISPYGEPIEEIVFTGKISAIASHSEGVILGFDTGTVGCAAVVNNTTETLWSLKTKDTSGTAQRIIPGKSGFCVLYSDSNLAEYSFNDRSVLWTKHDGQVKPSGDFFAAYDTGRYVFALSSVNGTYTASYASQENERQKGGTLLWQKTVKSAGRFPLVTSSLYLVLCDKNWVISAYSLENDTEEKSADFLPKPLMLRYGSYANTKTAQAEKKAQEDKKIKKASLADIAQTLSAGDYGTKENVYKKRIVSILNDYKEQYGSSERYFSNIAEKTAVLTLVGLLESTEFNYVVPLILQNEKDPALAAAAFRCAAALGNDPDGQMLEAVERLYHRKKTTLSPAVLGELGEAVYYICRYMGRPAFTKRGKAILADMLLPGNDSTVQTRAREIMLRFIELETPVS</sequence>